<sequence length="432" mass="48624">MAFLEPVVKVKGRSMKLSDPRNVFSAYGDTIYPSRNSCSSDDSQCFNEFNERDSSERALRLDNGSATQVVPVSMDAILAEECQSALRGGSDSSRHKESSRNNLQNIPMLDGVNQTRHYPSRITRIRGSVLNPSTNFIHAPDLGKPELDTLMLDNLSNDETTSPSSMSALDSSEFLLPVARSLPHSQSHETPEAAVPSLTYINSPNAADFLTVPCIPLTTHIRMCFCGELFSYDLNHLKSDPREIIELMKWAGSERGNWMMVGASYRRQGNPHAAIAVLQSMLEVMTRHGMSERELKPAFLLLSGCEFDLSKLTQDEGRIALEHQQRARKWLQKVYGATKSQSDNIDVVAPSTDPQLGLPARPSFPSHSDAQNLRREMQSLRDRLSHQVRLLADVRSAKRKIEGSYNLERHTRRRLEREIKDLKAERCEARRM</sequence>
<feature type="coiled-coil region" evidence="1">
    <location>
        <begin position="370"/>
        <end position="432"/>
    </location>
</feature>
<protein>
    <submittedName>
        <fullName evidence="2">Uncharacterized protein</fullName>
    </submittedName>
</protein>
<dbReference type="AlphaFoldDB" id="A0A9W9AI60"/>
<evidence type="ECO:0000256" key="1">
    <source>
        <dbReference type="SAM" id="Coils"/>
    </source>
</evidence>
<evidence type="ECO:0000313" key="2">
    <source>
        <dbReference type="EMBL" id="KAJ4483283.1"/>
    </source>
</evidence>
<keyword evidence="3" id="KW-1185">Reference proteome</keyword>
<keyword evidence="1" id="KW-0175">Coiled coil</keyword>
<comment type="caution">
    <text evidence="2">The sequence shown here is derived from an EMBL/GenBank/DDBJ whole genome shotgun (WGS) entry which is preliminary data.</text>
</comment>
<name>A0A9W9AI60_9AGAR</name>
<gene>
    <name evidence="2" type="ORF">J3R30DRAFT_3698062</name>
</gene>
<dbReference type="Proteomes" id="UP001150266">
    <property type="component" value="Unassembled WGS sequence"/>
</dbReference>
<dbReference type="OrthoDB" id="2670565at2759"/>
<proteinExistence type="predicted"/>
<dbReference type="EMBL" id="JAOTPV010000004">
    <property type="protein sequence ID" value="KAJ4483283.1"/>
    <property type="molecule type" value="Genomic_DNA"/>
</dbReference>
<evidence type="ECO:0000313" key="3">
    <source>
        <dbReference type="Proteomes" id="UP001150266"/>
    </source>
</evidence>
<reference evidence="2" key="1">
    <citation type="submission" date="2022-08" db="EMBL/GenBank/DDBJ databases">
        <title>A Global Phylogenomic Analysis of the Shiitake Genus Lentinula.</title>
        <authorList>
            <consortium name="DOE Joint Genome Institute"/>
            <person name="Sierra-Patev S."/>
            <person name="Min B."/>
            <person name="Naranjo-Ortiz M."/>
            <person name="Looney B."/>
            <person name="Konkel Z."/>
            <person name="Slot J.C."/>
            <person name="Sakamoto Y."/>
            <person name="Steenwyk J.L."/>
            <person name="Rokas A."/>
            <person name="Carro J."/>
            <person name="Camarero S."/>
            <person name="Ferreira P."/>
            <person name="Molpeceres G."/>
            <person name="Ruiz-Duenas F.J."/>
            <person name="Serrano A."/>
            <person name="Henrissat B."/>
            <person name="Drula E."/>
            <person name="Hughes K.W."/>
            <person name="Mata J.L."/>
            <person name="Ishikawa N.K."/>
            <person name="Vargas-Isla R."/>
            <person name="Ushijima S."/>
            <person name="Smith C.A."/>
            <person name="Ahrendt S."/>
            <person name="Andreopoulos W."/>
            <person name="He G."/>
            <person name="Labutti K."/>
            <person name="Lipzen A."/>
            <person name="Ng V."/>
            <person name="Riley R."/>
            <person name="Sandor L."/>
            <person name="Barry K."/>
            <person name="Martinez A.T."/>
            <person name="Xiao Y."/>
            <person name="Gibbons J.G."/>
            <person name="Terashima K."/>
            <person name="Grigoriev I.V."/>
            <person name="Hibbett D.S."/>
        </authorList>
    </citation>
    <scope>NUCLEOTIDE SEQUENCE</scope>
    <source>
        <strain evidence="2">JLM2183</strain>
    </source>
</reference>
<accession>A0A9W9AI60</accession>
<organism evidence="2 3">
    <name type="scientific">Lentinula aciculospora</name>
    <dbReference type="NCBI Taxonomy" id="153920"/>
    <lineage>
        <taxon>Eukaryota</taxon>
        <taxon>Fungi</taxon>
        <taxon>Dikarya</taxon>
        <taxon>Basidiomycota</taxon>
        <taxon>Agaricomycotina</taxon>
        <taxon>Agaricomycetes</taxon>
        <taxon>Agaricomycetidae</taxon>
        <taxon>Agaricales</taxon>
        <taxon>Marasmiineae</taxon>
        <taxon>Omphalotaceae</taxon>
        <taxon>Lentinula</taxon>
    </lineage>
</organism>